<feature type="domain" description="Dehydrogenase E1 component" evidence="5">
    <location>
        <begin position="66"/>
        <end position="332"/>
    </location>
</feature>
<dbReference type="GO" id="GO:0009083">
    <property type="term" value="P:branched-chain amino acid catabolic process"/>
    <property type="evidence" value="ECO:0007669"/>
    <property type="project" value="TreeGrafter"/>
</dbReference>
<keyword evidence="2" id="KW-0560">Oxidoreductase</keyword>
<evidence type="ECO:0000256" key="1">
    <source>
        <dbReference type="ARBA" id="ARBA00001964"/>
    </source>
</evidence>
<dbReference type="InterPro" id="IPR001017">
    <property type="entry name" value="DH_E1"/>
</dbReference>
<dbReference type="PANTHER" id="PTHR43380">
    <property type="entry name" value="2-OXOISOVALERATE DEHYDROGENASE SUBUNIT ALPHA, MITOCHONDRIAL"/>
    <property type="match status" value="1"/>
</dbReference>
<evidence type="ECO:0000256" key="4">
    <source>
        <dbReference type="SAM" id="MobiDB-lite"/>
    </source>
</evidence>
<gene>
    <name evidence="6" type="ORF">SAMN05444374_11252</name>
</gene>
<dbReference type="CDD" id="cd02000">
    <property type="entry name" value="TPP_E1_PDC_ADC_BCADC"/>
    <property type="match status" value="1"/>
</dbReference>
<protein>
    <submittedName>
        <fullName evidence="6">Pyruvate dehydrogenase E1 component alpha subunit</fullName>
    </submittedName>
</protein>
<evidence type="ECO:0000313" key="7">
    <source>
        <dbReference type="Proteomes" id="UP000182054"/>
    </source>
</evidence>
<dbReference type="Gene3D" id="3.40.50.970">
    <property type="match status" value="1"/>
</dbReference>
<dbReference type="OrthoDB" id="9766715at2"/>
<dbReference type="AlphaFoldDB" id="A0A1I0U4Y1"/>
<evidence type="ECO:0000259" key="5">
    <source>
        <dbReference type="Pfam" id="PF00676"/>
    </source>
</evidence>
<evidence type="ECO:0000313" key="6">
    <source>
        <dbReference type="EMBL" id="SFA58206.1"/>
    </source>
</evidence>
<evidence type="ECO:0000256" key="3">
    <source>
        <dbReference type="ARBA" id="ARBA00023052"/>
    </source>
</evidence>
<dbReference type="Proteomes" id="UP000182054">
    <property type="component" value="Unassembled WGS sequence"/>
</dbReference>
<dbReference type="GeneID" id="85486801"/>
<dbReference type="SUPFAM" id="SSF52518">
    <property type="entry name" value="Thiamin diphosphate-binding fold (THDP-binding)"/>
    <property type="match status" value="1"/>
</dbReference>
<evidence type="ECO:0000256" key="2">
    <source>
        <dbReference type="ARBA" id="ARBA00023002"/>
    </source>
</evidence>
<keyword evidence="6" id="KW-0670">Pyruvate</keyword>
<name>A0A1I0U4Y1_9NOCA</name>
<dbReference type="InterPro" id="IPR029061">
    <property type="entry name" value="THDP-binding"/>
</dbReference>
<accession>A0A1I0U4Y1</accession>
<feature type="compositionally biased region" description="Basic and acidic residues" evidence="4">
    <location>
        <begin position="17"/>
        <end position="28"/>
    </location>
</feature>
<dbReference type="GO" id="GO:0016624">
    <property type="term" value="F:oxidoreductase activity, acting on the aldehyde or oxo group of donors, disulfide as acceptor"/>
    <property type="evidence" value="ECO:0007669"/>
    <property type="project" value="InterPro"/>
</dbReference>
<keyword evidence="3" id="KW-0786">Thiamine pyrophosphate</keyword>
<dbReference type="EMBL" id="FOJN01000012">
    <property type="protein sequence ID" value="SFA58206.1"/>
    <property type="molecule type" value="Genomic_DNA"/>
</dbReference>
<dbReference type="NCBIfam" id="TIGR03181">
    <property type="entry name" value="PDH_E1_alph_x"/>
    <property type="match status" value="1"/>
</dbReference>
<comment type="cofactor">
    <cofactor evidence="1">
        <name>thiamine diphosphate</name>
        <dbReference type="ChEBI" id="CHEBI:58937"/>
    </cofactor>
</comment>
<dbReference type="InterPro" id="IPR017596">
    <property type="entry name" value="PdhA/BkdA"/>
</dbReference>
<sequence>MTPSHERLLDSVGESPTPHDRHPRPVDRITHPVQLVQPDGRRVHDREYWGLVADVTGADLLALYTDMVVARRIDTEATALQRQGELGLWAPLLGQEAAQVGSARALDRADYVFTSYREHAVAYCRGVPVEKLTALWRGTAHAGWDPTEYGITNPAIIVGAQGLHATGYAMGTRFDGVDAATVAYFGDGATSEGDISEALSFSVAFSAGVVFFCQNNHWAISEPVSLQTPVPLATRAAGFGMPAIRVDGNDVLAVLAVTRAAAHRARTGGGPTFVEAMTYRMGPHTTSDDPTRYRPGAERDVWSARDPLLRLERLLERESVLTDETRARVAATADDVAARLRAATVGAPDPDPATLLDHVYAEPHSLVDSQKEALR</sequence>
<dbReference type="RefSeq" id="WP_082894896.1">
    <property type="nucleotide sequence ID" value="NZ_FOJN01000012.1"/>
</dbReference>
<organism evidence="6 7">
    <name type="scientific">Rhodococcoides kroppenstedtii</name>
    <dbReference type="NCBI Taxonomy" id="293050"/>
    <lineage>
        <taxon>Bacteria</taxon>
        <taxon>Bacillati</taxon>
        <taxon>Actinomycetota</taxon>
        <taxon>Actinomycetes</taxon>
        <taxon>Mycobacteriales</taxon>
        <taxon>Nocardiaceae</taxon>
        <taxon>Rhodococcoides</taxon>
    </lineage>
</organism>
<dbReference type="PANTHER" id="PTHR43380:SF1">
    <property type="entry name" value="2-OXOISOVALERATE DEHYDROGENASE SUBUNIT ALPHA, MITOCHONDRIAL"/>
    <property type="match status" value="1"/>
</dbReference>
<dbReference type="Pfam" id="PF00676">
    <property type="entry name" value="E1_dh"/>
    <property type="match status" value="1"/>
</dbReference>
<proteinExistence type="predicted"/>
<dbReference type="GO" id="GO:0000287">
    <property type="term" value="F:magnesium ion binding"/>
    <property type="evidence" value="ECO:0007669"/>
    <property type="project" value="UniProtKB-ARBA"/>
</dbReference>
<reference evidence="6 7" key="1">
    <citation type="submission" date="2016-10" db="EMBL/GenBank/DDBJ databases">
        <authorList>
            <person name="de Groot N.N."/>
        </authorList>
    </citation>
    <scope>NUCLEOTIDE SEQUENCE [LARGE SCALE GENOMIC DNA]</scope>
    <source>
        <strain evidence="6 7">DSM 44908</strain>
    </source>
</reference>
<feature type="region of interest" description="Disordered" evidence="4">
    <location>
        <begin position="1"/>
        <end position="28"/>
    </location>
</feature>
<dbReference type="InterPro" id="IPR050771">
    <property type="entry name" value="Alpha-ketoacid_DH_E1_comp"/>
</dbReference>